<dbReference type="Gene3D" id="3.80.10.10">
    <property type="entry name" value="Ribonuclease Inhibitor"/>
    <property type="match status" value="1"/>
</dbReference>
<name>A8NM10_COPC7</name>
<dbReference type="InParanoid" id="A8NM10"/>
<dbReference type="RefSeq" id="XP_001834819.2">
    <property type="nucleotide sequence ID" value="XM_001834767.2"/>
</dbReference>
<evidence type="ECO:0000313" key="1">
    <source>
        <dbReference type="EMBL" id="EAU86993.2"/>
    </source>
</evidence>
<comment type="caution">
    <text evidence="1">The sequence shown here is derived from an EMBL/GenBank/DDBJ whole genome shotgun (WGS) entry which is preliminary data.</text>
</comment>
<sequence length="566" mass="63452">MSFQSAVQRSLQIPELQHKVFDLLAEDGKFETLANAAVSCRFLHDGAVRSLWKEIPNLWVISSFFPNGCFKNVDNWTVWDNNAFSTAGKFSVVKSPKDISSGIARLARYTPLVKAIHFDPDARRWDYTALHVMSDKGLLPFPLFPNVERVVLPLLFKRRFETMFYPSFVISPSVRSITVLTNEVFNIHGDDFAPNDPFAQEDSQHSKALVNRLVVMAPYSTELIVKSTVPDWYEFHTPTSALNSMFARLPATSTIRVLDVTHLAAKGSHLKELAKLPDLVDLKISLRGSTLDDVEVLTPWDFRALVSVEITSTSHTIDPCTRLFTSIRAPHLSDIKIHQNLCQNTDLDDLFLALSQCTPPEQVSSIFIDQVSYNDNANGFSPHKYGFFTAFTPLAQFKNIKQLELSPFTVTPGLRDRALIAAFGCWPKLERLHFRSDSIAALTMPSLTLHGVYTAIRCCPRLSHITLPVAATKVPALPVTPHPSLVSWNICNSPITSGLAVGNWMKAAFPHLHEIQHFGFLRGCLRSFGMQTRYGGDMGRDILESMPEEVSMIVQWNDVARIVRSP</sequence>
<dbReference type="VEuPathDB" id="FungiDB:CC1G_08464"/>
<evidence type="ECO:0008006" key="3">
    <source>
        <dbReference type="Google" id="ProtNLM"/>
    </source>
</evidence>
<dbReference type="GeneID" id="6011337"/>
<gene>
    <name evidence="1" type="ORF">CC1G_08464</name>
</gene>
<dbReference type="EMBL" id="AACS02000012">
    <property type="protein sequence ID" value="EAU86993.2"/>
    <property type="molecule type" value="Genomic_DNA"/>
</dbReference>
<dbReference type="OMA" id="NEFLWAN"/>
<dbReference type="HOGENOM" id="CLU_031718_0_0_1"/>
<accession>A8NM10</accession>
<protein>
    <recommendedName>
        <fullName evidence="3">F-box domain-containing protein</fullName>
    </recommendedName>
</protein>
<evidence type="ECO:0000313" key="2">
    <source>
        <dbReference type="Proteomes" id="UP000001861"/>
    </source>
</evidence>
<dbReference type="SUPFAM" id="SSF52047">
    <property type="entry name" value="RNI-like"/>
    <property type="match status" value="1"/>
</dbReference>
<dbReference type="Proteomes" id="UP000001861">
    <property type="component" value="Unassembled WGS sequence"/>
</dbReference>
<dbReference type="InterPro" id="IPR032675">
    <property type="entry name" value="LRR_dom_sf"/>
</dbReference>
<keyword evidence="2" id="KW-1185">Reference proteome</keyword>
<dbReference type="KEGG" id="cci:CC1G_08464"/>
<reference evidence="1 2" key="1">
    <citation type="journal article" date="2010" name="Proc. Natl. Acad. Sci. U.S.A.">
        <title>Insights into evolution of multicellular fungi from the assembled chromosomes of the mushroom Coprinopsis cinerea (Coprinus cinereus).</title>
        <authorList>
            <person name="Stajich J.E."/>
            <person name="Wilke S.K."/>
            <person name="Ahren D."/>
            <person name="Au C.H."/>
            <person name="Birren B.W."/>
            <person name="Borodovsky M."/>
            <person name="Burns C."/>
            <person name="Canback B."/>
            <person name="Casselton L.A."/>
            <person name="Cheng C.K."/>
            <person name="Deng J."/>
            <person name="Dietrich F.S."/>
            <person name="Fargo D.C."/>
            <person name="Farman M.L."/>
            <person name="Gathman A.C."/>
            <person name="Goldberg J."/>
            <person name="Guigo R."/>
            <person name="Hoegger P.J."/>
            <person name="Hooker J.B."/>
            <person name="Huggins A."/>
            <person name="James T.Y."/>
            <person name="Kamada T."/>
            <person name="Kilaru S."/>
            <person name="Kodira C."/>
            <person name="Kues U."/>
            <person name="Kupfer D."/>
            <person name="Kwan H.S."/>
            <person name="Lomsadze A."/>
            <person name="Li W."/>
            <person name="Lilly W.W."/>
            <person name="Ma L.J."/>
            <person name="Mackey A.J."/>
            <person name="Manning G."/>
            <person name="Martin F."/>
            <person name="Muraguchi H."/>
            <person name="Natvig D.O."/>
            <person name="Palmerini H."/>
            <person name="Ramesh M.A."/>
            <person name="Rehmeyer C.J."/>
            <person name="Roe B.A."/>
            <person name="Shenoy N."/>
            <person name="Stanke M."/>
            <person name="Ter-Hovhannisyan V."/>
            <person name="Tunlid A."/>
            <person name="Velagapudi R."/>
            <person name="Vision T.J."/>
            <person name="Zeng Q."/>
            <person name="Zolan M.E."/>
            <person name="Pukkila P.J."/>
        </authorList>
    </citation>
    <scope>NUCLEOTIDE SEQUENCE [LARGE SCALE GENOMIC DNA]</scope>
    <source>
        <strain evidence="2">Okayama-7 / 130 / ATCC MYA-4618 / FGSC 9003</strain>
    </source>
</reference>
<organism evidence="1 2">
    <name type="scientific">Coprinopsis cinerea (strain Okayama-7 / 130 / ATCC MYA-4618 / FGSC 9003)</name>
    <name type="common">Inky cap fungus</name>
    <name type="synonym">Hormographiella aspergillata</name>
    <dbReference type="NCBI Taxonomy" id="240176"/>
    <lineage>
        <taxon>Eukaryota</taxon>
        <taxon>Fungi</taxon>
        <taxon>Dikarya</taxon>
        <taxon>Basidiomycota</taxon>
        <taxon>Agaricomycotina</taxon>
        <taxon>Agaricomycetes</taxon>
        <taxon>Agaricomycetidae</taxon>
        <taxon>Agaricales</taxon>
        <taxon>Agaricineae</taxon>
        <taxon>Psathyrellaceae</taxon>
        <taxon>Coprinopsis</taxon>
    </lineage>
</organism>
<dbReference type="OrthoDB" id="3543113at2759"/>
<dbReference type="AlphaFoldDB" id="A8NM10"/>
<proteinExistence type="predicted"/>